<dbReference type="EMBL" id="MPUH01000133">
    <property type="protein sequence ID" value="OMJ89125.1"/>
    <property type="molecule type" value="Genomic_DNA"/>
</dbReference>
<keyword evidence="2" id="KW-1185">Reference proteome</keyword>
<reference evidence="1 2" key="1">
    <citation type="submission" date="2016-11" db="EMBL/GenBank/DDBJ databases">
        <title>The macronuclear genome of Stentor coeruleus: a giant cell with tiny introns.</title>
        <authorList>
            <person name="Slabodnick M."/>
            <person name="Ruby J.G."/>
            <person name="Reiff S.B."/>
            <person name="Swart E.C."/>
            <person name="Gosai S."/>
            <person name="Prabakaran S."/>
            <person name="Witkowska E."/>
            <person name="Larue G.E."/>
            <person name="Fisher S."/>
            <person name="Freeman R.M."/>
            <person name="Gunawardena J."/>
            <person name="Chu W."/>
            <person name="Stover N.A."/>
            <person name="Gregory B.D."/>
            <person name="Nowacki M."/>
            <person name="Derisi J."/>
            <person name="Roy S.W."/>
            <person name="Marshall W.F."/>
            <person name="Sood P."/>
        </authorList>
    </citation>
    <scope>NUCLEOTIDE SEQUENCE [LARGE SCALE GENOMIC DNA]</scope>
    <source>
        <strain evidence="1">WM001</strain>
    </source>
</reference>
<name>A0A1R2CJJ3_9CILI</name>
<proteinExistence type="predicted"/>
<evidence type="ECO:0000313" key="1">
    <source>
        <dbReference type="EMBL" id="OMJ89125.1"/>
    </source>
</evidence>
<dbReference type="Proteomes" id="UP000187209">
    <property type="component" value="Unassembled WGS sequence"/>
</dbReference>
<comment type="caution">
    <text evidence="1">The sequence shown here is derived from an EMBL/GenBank/DDBJ whole genome shotgun (WGS) entry which is preliminary data.</text>
</comment>
<sequence>MKNFFFHKNKYLISSAGLFLAAFSTNSRVFQGLATATLFYNTLERNGVFQVEMHPDIQTRKLRLSELLRHHLLNAESLNRWVKEDTLMIAKPVTRFEDQGLIGWGSKKLGFDLWKKQEFILRADWKDLKYYGEGTAFCVGTYENLESYHFKKIILKVSKPRIEEYIILDSENIDI</sequence>
<dbReference type="OrthoDB" id="319315at2759"/>
<protein>
    <submittedName>
        <fullName evidence="1">Uncharacterized protein</fullName>
    </submittedName>
</protein>
<dbReference type="AlphaFoldDB" id="A0A1R2CJJ3"/>
<gene>
    <name evidence="1" type="ORF">SteCoe_8750</name>
</gene>
<evidence type="ECO:0000313" key="2">
    <source>
        <dbReference type="Proteomes" id="UP000187209"/>
    </source>
</evidence>
<organism evidence="1 2">
    <name type="scientific">Stentor coeruleus</name>
    <dbReference type="NCBI Taxonomy" id="5963"/>
    <lineage>
        <taxon>Eukaryota</taxon>
        <taxon>Sar</taxon>
        <taxon>Alveolata</taxon>
        <taxon>Ciliophora</taxon>
        <taxon>Postciliodesmatophora</taxon>
        <taxon>Heterotrichea</taxon>
        <taxon>Heterotrichida</taxon>
        <taxon>Stentoridae</taxon>
        <taxon>Stentor</taxon>
    </lineage>
</organism>
<accession>A0A1R2CJJ3</accession>